<evidence type="ECO:0000256" key="6">
    <source>
        <dbReference type="ARBA" id="ARBA00022816"/>
    </source>
</evidence>
<dbReference type="InterPro" id="IPR040985">
    <property type="entry name" value="Nup54_C"/>
</dbReference>
<evidence type="ECO:0000256" key="9">
    <source>
        <dbReference type="ARBA" id="ARBA00023132"/>
    </source>
</evidence>
<reference evidence="19" key="2">
    <citation type="submission" date="2025-09" db="UniProtKB">
        <authorList>
            <consortium name="Ensembl"/>
        </authorList>
    </citation>
    <scope>IDENTIFICATION</scope>
</reference>
<dbReference type="GO" id="GO:0006999">
    <property type="term" value="P:nuclear pore organization"/>
    <property type="evidence" value="ECO:0007669"/>
    <property type="project" value="TreeGrafter"/>
</dbReference>
<dbReference type="FunFam" id="1.20.5.170:FF:000034">
    <property type="entry name" value="Nucleoporin P54, putative"/>
    <property type="match status" value="1"/>
</dbReference>
<evidence type="ECO:0000313" key="19">
    <source>
        <dbReference type="Ensembl" id="ENSSLUP00000033826.1"/>
    </source>
</evidence>
<dbReference type="Pfam" id="PF13874">
    <property type="entry name" value="Nup54"/>
    <property type="match status" value="1"/>
</dbReference>
<comment type="similarity">
    <text evidence="14">Belongs to the NUP54 family.</text>
</comment>
<evidence type="ECO:0000256" key="3">
    <source>
        <dbReference type="ARBA" id="ARBA00004620"/>
    </source>
</evidence>
<evidence type="ECO:0000256" key="4">
    <source>
        <dbReference type="ARBA" id="ARBA00022448"/>
    </source>
</evidence>
<gene>
    <name evidence="19" type="primary">nup54</name>
</gene>
<dbReference type="Gene3D" id="1.20.5.170">
    <property type="match status" value="1"/>
</dbReference>
<reference evidence="19" key="1">
    <citation type="submission" date="2025-08" db="UniProtKB">
        <authorList>
            <consortium name="Ensembl"/>
        </authorList>
    </citation>
    <scope>IDENTIFICATION</scope>
</reference>
<evidence type="ECO:0000256" key="11">
    <source>
        <dbReference type="ARBA" id="ARBA00023180"/>
    </source>
</evidence>
<comment type="function">
    <text evidence="13">Component of the nuclear pore complex, a complex required for the trafficking across the nuclear membrane.</text>
</comment>
<dbReference type="PANTHER" id="PTHR13000:SF0">
    <property type="entry name" value="NUCLEOPORIN P54"/>
    <property type="match status" value="1"/>
</dbReference>
<sequence>MAFSFGAATSNPAASTSGFSFGSFGAKTTAASTAAFGFGPAATTTTASSGFGTLTAPGFGAATTTAAAPATGFSFGSTNTGFGGLGAGNTTAGGFSFGGIGLNANPAAVSFNVGCFGTATTTGTVFNFGNSLASTGAFGGFGTNTTTATAPGSTFSFATPSNTTGSLFGNTQNKGFGFSSGLGAGTTAGTTGFGTGLGTTGLGGFGGFNIQPTQQQPGSLFGQQQAQPSQLYQQVTALSAPTLLGDERDSILAKWNQLQAYWGTGKGYYSNNNQPVDFTQENPFCRFKAVGYSCVPVSKDEDGFVILLLNKKEADVRAQQQQLVECLHKVLGSNQTLTVNVDCVKALPNDQTEVIIYVVERSPNGTSKRIPATTLFSYLEQANIKIQLTQIGVAMSVTRTELSPAQLKQLLQNAPAGVDPIIWEQAKVDNPDPEKLIPVPMVGFKELRRRLQIQEQMTKQHQTRVDIISSDISELQKNQATTVAKIAQYKRKLMDLSHRVLQVLIKQEIQRKSGYAIQVDEEHLRVQLDTIQSELNAPTQFKGRLNELMSQIRMQNHFGAVRSEERYSVDADLLREIKQHLKQQQDGLSHLISVIKDDLEDIKLIEHGLSDSGHMRGGMLS</sequence>
<dbReference type="Ensembl" id="ENSSLUT00000034879.1">
    <property type="protein sequence ID" value="ENSSLUP00000033826.1"/>
    <property type="gene ID" value="ENSSLUG00000014910.1"/>
</dbReference>
<keyword evidence="5" id="KW-0677">Repeat</keyword>
<dbReference type="GO" id="GO:0044613">
    <property type="term" value="C:nuclear pore central transport channel"/>
    <property type="evidence" value="ECO:0007669"/>
    <property type="project" value="TreeGrafter"/>
</dbReference>
<comment type="subunit">
    <text evidence="15">Component of the p62 complex, a complex composed of NUP62, NUP54, and the isoform p58 and isoform p45 of NUP58. Interacts with NUTF2.</text>
</comment>
<accession>A0A8C9ZA68</accession>
<keyword evidence="11" id="KW-0325">Glycoprotein</keyword>
<dbReference type="RefSeq" id="XP_035847469.1">
    <property type="nucleotide sequence ID" value="XM_035991576.1"/>
</dbReference>
<evidence type="ECO:0000256" key="12">
    <source>
        <dbReference type="ARBA" id="ARBA00023242"/>
    </source>
</evidence>
<comment type="subcellular location">
    <subcellularLocation>
        <location evidence="1">Nucleus membrane</location>
        <topology evidence="1">Peripheral membrane protein</topology>
        <orientation evidence="1">Cytoplasmic side</orientation>
    </subcellularLocation>
    <subcellularLocation>
        <location evidence="3">Nucleus membrane</location>
        <topology evidence="3">Peripheral membrane protein</topology>
        <orientation evidence="3">Nucleoplasmic side</orientation>
    </subcellularLocation>
    <subcellularLocation>
        <location evidence="2">Nucleus</location>
        <location evidence="2">Nuclear pore complex</location>
    </subcellularLocation>
</comment>
<dbReference type="GO" id="GO:0036228">
    <property type="term" value="P:protein localization to nuclear inner membrane"/>
    <property type="evidence" value="ECO:0007669"/>
    <property type="project" value="TreeGrafter"/>
</dbReference>
<dbReference type="Gene3D" id="1.20.5.490">
    <property type="entry name" value="Single helix bin"/>
    <property type="match status" value="1"/>
</dbReference>
<evidence type="ECO:0000256" key="16">
    <source>
        <dbReference type="ARBA" id="ARBA00076402"/>
    </source>
</evidence>
<dbReference type="GeneID" id="116062873"/>
<evidence type="ECO:0000256" key="8">
    <source>
        <dbReference type="ARBA" id="ARBA00023010"/>
    </source>
</evidence>
<evidence type="ECO:0000256" key="7">
    <source>
        <dbReference type="ARBA" id="ARBA00022927"/>
    </source>
</evidence>
<evidence type="ECO:0000256" key="13">
    <source>
        <dbReference type="ARBA" id="ARBA00054361"/>
    </source>
</evidence>
<dbReference type="OrthoDB" id="6162375at2759"/>
<dbReference type="GO" id="GO:0031965">
    <property type="term" value="C:nuclear membrane"/>
    <property type="evidence" value="ECO:0007669"/>
    <property type="project" value="UniProtKB-SubCell"/>
</dbReference>
<evidence type="ECO:0000313" key="20">
    <source>
        <dbReference type="Proteomes" id="UP000694568"/>
    </source>
</evidence>
<evidence type="ECO:0000259" key="18">
    <source>
        <dbReference type="Pfam" id="PF18437"/>
    </source>
</evidence>
<dbReference type="InterPro" id="IPR025712">
    <property type="entry name" value="Nup54_alpha-helical_dom"/>
</dbReference>
<dbReference type="InterPro" id="IPR024864">
    <property type="entry name" value="Nup54/Nup57/Nup44"/>
</dbReference>
<evidence type="ECO:0000256" key="1">
    <source>
        <dbReference type="ARBA" id="ARBA00004335"/>
    </source>
</evidence>
<evidence type="ECO:0000256" key="2">
    <source>
        <dbReference type="ARBA" id="ARBA00004567"/>
    </source>
</evidence>
<keyword evidence="7" id="KW-0653">Protein transport</keyword>
<evidence type="ECO:0000256" key="5">
    <source>
        <dbReference type="ARBA" id="ARBA00022737"/>
    </source>
</evidence>
<feature type="domain" description="Nucleoporin Nup54 alpha-helical" evidence="17">
    <location>
        <begin position="415"/>
        <end position="552"/>
    </location>
</feature>
<dbReference type="Pfam" id="PF18437">
    <property type="entry name" value="Nup54_C"/>
    <property type="match status" value="1"/>
</dbReference>
<evidence type="ECO:0000256" key="14">
    <source>
        <dbReference type="ARBA" id="ARBA00060798"/>
    </source>
</evidence>
<organism evidence="19 20">
    <name type="scientific">Sander lucioperca</name>
    <name type="common">Pike-perch</name>
    <name type="synonym">Perca lucioperca</name>
    <dbReference type="NCBI Taxonomy" id="283035"/>
    <lineage>
        <taxon>Eukaryota</taxon>
        <taxon>Metazoa</taxon>
        <taxon>Chordata</taxon>
        <taxon>Craniata</taxon>
        <taxon>Vertebrata</taxon>
        <taxon>Euteleostomi</taxon>
        <taxon>Actinopterygii</taxon>
        <taxon>Neopterygii</taxon>
        <taxon>Teleostei</taxon>
        <taxon>Neoteleostei</taxon>
        <taxon>Acanthomorphata</taxon>
        <taxon>Eupercaria</taxon>
        <taxon>Perciformes</taxon>
        <taxon>Percoidei</taxon>
        <taxon>Percidae</taxon>
        <taxon>Luciopercinae</taxon>
        <taxon>Sander</taxon>
    </lineage>
</organism>
<feature type="domain" description="Nup54 C-terminal interacting" evidence="18">
    <location>
        <begin position="567"/>
        <end position="605"/>
    </location>
</feature>
<keyword evidence="6" id="KW-0509">mRNA transport</keyword>
<keyword evidence="20" id="KW-1185">Reference proteome</keyword>
<keyword evidence="8" id="KW-0811">Translocation</keyword>
<dbReference type="AlphaFoldDB" id="A0A8C9ZA68"/>
<evidence type="ECO:0000259" key="17">
    <source>
        <dbReference type="Pfam" id="PF13874"/>
    </source>
</evidence>
<proteinExistence type="inferred from homology"/>
<dbReference type="GO" id="GO:0006607">
    <property type="term" value="P:NLS-bearing protein import into nucleus"/>
    <property type="evidence" value="ECO:0007669"/>
    <property type="project" value="TreeGrafter"/>
</dbReference>
<dbReference type="PANTHER" id="PTHR13000">
    <property type="entry name" value="NUCLEOPORIN P54"/>
    <property type="match status" value="1"/>
</dbReference>
<dbReference type="GO" id="GO:0051028">
    <property type="term" value="P:mRNA transport"/>
    <property type="evidence" value="ECO:0007669"/>
    <property type="project" value="UniProtKB-KW"/>
</dbReference>
<dbReference type="Proteomes" id="UP000694568">
    <property type="component" value="Unplaced"/>
</dbReference>
<evidence type="ECO:0000256" key="15">
    <source>
        <dbReference type="ARBA" id="ARBA00064717"/>
    </source>
</evidence>
<keyword evidence="4" id="KW-0813">Transport</keyword>
<evidence type="ECO:0000256" key="10">
    <source>
        <dbReference type="ARBA" id="ARBA00023136"/>
    </source>
</evidence>
<protein>
    <recommendedName>
        <fullName evidence="16">54 kDa nucleoporin</fullName>
    </recommendedName>
</protein>
<dbReference type="GO" id="GO:0017056">
    <property type="term" value="F:structural constituent of nuclear pore"/>
    <property type="evidence" value="ECO:0007669"/>
    <property type="project" value="TreeGrafter"/>
</dbReference>
<dbReference type="GeneTree" id="ENSGT00390000013620"/>
<keyword evidence="9" id="KW-0906">Nuclear pore complex</keyword>
<dbReference type="FunFam" id="1.20.5.490:FF:000003">
    <property type="entry name" value="nucleoporin p54 isoform X1"/>
    <property type="match status" value="1"/>
</dbReference>
<keyword evidence="10" id="KW-0472">Membrane</keyword>
<name>A0A8C9ZA68_SANLU</name>
<keyword evidence="12" id="KW-0539">Nucleus</keyword>